<sequence length="185" mass="21412">MATIQIKQEDLKQEEIKQEEIKQEDMKQELQAEVNIADIPVASIERRLKLTLNVRSRPKIVLKLWTHKGAAARRTRRKLTPITVLHEFTFGPKREYVKTITDVVFLRNPDYARVHSLVRKQHKTAKAAIGFSDEAKHKQSWAAIMSDGSRMSMSSAHWNVWNRQALMDPKEGERRAKIVMTTSVI</sequence>
<protein>
    <submittedName>
        <fullName evidence="2">Uncharacterized protein</fullName>
    </submittedName>
</protein>
<keyword evidence="1" id="KW-0175">Coiled coil</keyword>
<organism evidence="2 3">
    <name type="scientific">Elasticomyces elasticus</name>
    <dbReference type="NCBI Taxonomy" id="574655"/>
    <lineage>
        <taxon>Eukaryota</taxon>
        <taxon>Fungi</taxon>
        <taxon>Dikarya</taxon>
        <taxon>Ascomycota</taxon>
        <taxon>Pezizomycotina</taxon>
        <taxon>Dothideomycetes</taxon>
        <taxon>Dothideomycetidae</taxon>
        <taxon>Mycosphaerellales</taxon>
        <taxon>Teratosphaeriaceae</taxon>
        <taxon>Elasticomyces</taxon>
    </lineage>
</organism>
<comment type="caution">
    <text evidence="2">The sequence shown here is derived from an EMBL/GenBank/DDBJ whole genome shotgun (WGS) entry which is preliminary data.</text>
</comment>
<gene>
    <name evidence="2" type="ORF">LTR97_004156</name>
</gene>
<accession>A0AAN7VTV7</accession>
<dbReference type="EMBL" id="JAVRQU010000005">
    <property type="protein sequence ID" value="KAK5703207.1"/>
    <property type="molecule type" value="Genomic_DNA"/>
</dbReference>
<reference evidence="2" key="1">
    <citation type="submission" date="2023-08" db="EMBL/GenBank/DDBJ databases">
        <title>Black Yeasts Isolated from many extreme environments.</title>
        <authorList>
            <person name="Coleine C."/>
            <person name="Stajich J.E."/>
            <person name="Selbmann L."/>
        </authorList>
    </citation>
    <scope>NUCLEOTIDE SEQUENCE</scope>
    <source>
        <strain evidence="2">CCFEE 5810</strain>
    </source>
</reference>
<name>A0AAN7VTV7_9PEZI</name>
<dbReference type="Proteomes" id="UP001310594">
    <property type="component" value="Unassembled WGS sequence"/>
</dbReference>
<dbReference type="AlphaFoldDB" id="A0AAN7VTV7"/>
<feature type="coiled-coil region" evidence="1">
    <location>
        <begin position="4"/>
        <end position="33"/>
    </location>
</feature>
<evidence type="ECO:0000256" key="1">
    <source>
        <dbReference type="SAM" id="Coils"/>
    </source>
</evidence>
<evidence type="ECO:0000313" key="3">
    <source>
        <dbReference type="Proteomes" id="UP001310594"/>
    </source>
</evidence>
<evidence type="ECO:0000313" key="2">
    <source>
        <dbReference type="EMBL" id="KAK5703207.1"/>
    </source>
</evidence>
<proteinExistence type="predicted"/>